<proteinExistence type="predicted"/>
<protein>
    <submittedName>
        <fullName evidence="2">Catalytic protein</fullName>
    </submittedName>
</protein>
<dbReference type="EMBL" id="MU006226">
    <property type="protein sequence ID" value="KAF2826215.1"/>
    <property type="molecule type" value="Genomic_DNA"/>
</dbReference>
<reference evidence="2" key="1">
    <citation type="journal article" date="2020" name="Stud. Mycol.">
        <title>101 Dothideomycetes genomes: a test case for predicting lifestyles and emergence of pathogens.</title>
        <authorList>
            <person name="Haridas S."/>
            <person name="Albert R."/>
            <person name="Binder M."/>
            <person name="Bloem J."/>
            <person name="Labutti K."/>
            <person name="Salamov A."/>
            <person name="Andreopoulos B."/>
            <person name="Baker S."/>
            <person name="Barry K."/>
            <person name="Bills G."/>
            <person name="Bluhm B."/>
            <person name="Cannon C."/>
            <person name="Castanera R."/>
            <person name="Culley D."/>
            <person name="Daum C."/>
            <person name="Ezra D."/>
            <person name="Gonzalez J."/>
            <person name="Henrissat B."/>
            <person name="Kuo A."/>
            <person name="Liang C."/>
            <person name="Lipzen A."/>
            <person name="Lutzoni F."/>
            <person name="Magnuson J."/>
            <person name="Mondo S."/>
            <person name="Nolan M."/>
            <person name="Ohm R."/>
            <person name="Pangilinan J."/>
            <person name="Park H.-J."/>
            <person name="Ramirez L."/>
            <person name="Alfaro M."/>
            <person name="Sun H."/>
            <person name="Tritt A."/>
            <person name="Yoshinaga Y."/>
            <person name="Zwiers L.-H."/>
            <person name="Turgeon B."/>
            <person name="Goodwin S."/>
            <person name="Spatafora J."/>
            <person name="Crous P."/>
            <person name="Grigoriev I."/>
        </authorList>
    </citation>
    <scope>NUCLEOTIDE SEQUENCE</scope>
    <source>
        <strain evidence="2">CBS 113818</strain>
    </source>
</reference>
<dbReference type="PANTHER" id="PTHR37017:SF11">
    <property type="entry name" value="ESTERASE_LIPASE_THIOESTERASE DOMAIN-CONTAINING PROTEIN"/>
    <property type="match status" value="1"/>
</dbReference>
<accession>A0A6A7A0Z2</accession>
<dbReference type="OrthoDB" id="408373at2759"/>
<dbReference type="Gene3D" id="3.40.50.1820">
    <property type="entry name" value="alpha/beta hydrolase"/>
    <property type="match status" value="1"/>
</dbReference>
<dbReference type="Pfam" id="PF12697">
    <property type="entry name" value="Abhydrolase_6"/>
    <property type="match status" value="1"/>
</dbReference>
<feature type="domain" description="AB hydrolase-1" evidence="1">
    <location>
        <begin position="10"/>
        <end position="239"/>
    </location>
</feature>
<gene>
    <name evidence="2" type="ORF">CC86DRAFT_446032</name>
</gene>
<dbReference type="SUPFAM" id="SSF53474">
    <property type="entry name" value="alpha/beta-Hydrolases"/>
    <property type="match status" value="1"/>
</dbReference>
<keyword evidence="3" id="KW-1185">Reference proteome</keyword>
<dbReference type="InterPro" id="IPR052897">
    <property type="entry name" value="Sec-Metab_Biosynth_Hydrolase"/>
</dbReference>
<evidence type="ECO:0000259" key="1">
    <source>
        <dbReference type="Pfam" id="PF12697"/>
    </source>
</evidence>
<dbReference type="AlphaFoldDB" id="A0A6A7A0Z2"/>
<dbReference type="PANTHER" id="PTHR37017">
    <property type="entry name" value="AB HYDROLASE-1 DOMAIN-CONTAINING PROTEIN-RELATED"/>
    <property type="match status" value="1"/>
</dbReference>
<organism evidence="2 3">
    <name type="scientific">Ophiobolus disseminans</name>
    <dbReference type="NCBI Taxonomy" id="1469910"/>
    <lineage>
        <taxon>Eukaryota</taxon>
        <taxon>Fungi</taxon>
        <taxon>Dikarya</taxon>
        <taxon>Ascomycota</taxon>
        <taxon>Pezizomycotina</taxon>
        <taxon>Dothideomycetes</taxon>
        <taxon>Pleosporomycetidae</taxon>
        <taxon>Pleosporales</taxon>
        <taxon>Pleosporineae</taxon>
        <taxon>Phaeosphaeriaceae</taxon>
        <taxon>Ophiobolus</taxon>
    </lineage>
</organism>
<sequence length="281" mass="30440">MPTPPALPTILLIQGSFQTPLVYSALTTLLRSRGYTVHHPSLPSCTDPSAPDFPSKTIDSDTAVVRSLLERLVNDEDLTVVVVMHSYGGLVGSNAVSRELSYGKRGEEGKKGGVVHLFYFAAFILEEGKSVLGSFGESENNDVRDDGRFCLKSGVQLLYSDLLAADATMWESRMIPQSHAVQSTKISCEGWRYVPSTYLVCGQDKAVAPRYQEVFAGVAGARVRRCEAGHSPMLSWTEGLVGEILGGHLIYHLNSCYTSALGTHARSGAVGGARSSDNRWR</sequence>
<dbReference type="Proteomes" id="UP000799424">
    <property type="component" value="Unassembled WGS sequence"/>
</dbReference>
<evidence type="ECO:0000313" key="3">
    <source>
        <dbReference type="Proteomes" id="UP000799424"/>
    </source>
</evidence>
<dbReference type="InterPro" id="IPR029058">
    <property type="entry name" value="AB_hydrolase_fold"/>
</dbReference>
<dbReference type="InterPro" id="IPR000073">
    <property type="entry name" value="AB_hydrolase_1"/>
</dbReference>
<name>A0A6A7A0Z2_9PLEO</name>
<evidence type="ECO:0000313" key="2">
    <source>
        <dbReference type="EMBL" id="KAF2826215.1"/>
    </source>
</evidence>